<name>A0A424FH72_NEIME</name>
<gene>
    <name evidence="1" type="ORF">COH52_03980</name>
</gene>
<comment type="caution">
    <text evidence="1">The sequence shown here is derived from an EMBL/GenBank/DDBJ whole genome shotgun (WGS) entry which is preliminary data.</text>
</comment>
<protein>
    <submittedName>
        <fullName evidence="1">Uncharacterized protein</fullName>
    </submittedName>
</protein>
<dbReference type="Proteomes" id="UP000283666">
    <property type="component" value="Unassembled WGS sequence"/>
</dbReference>
<dbReference type="AlphaFoldDB" id="A0A424FH72"/>
<evidence type="ECO:0000313" key="1">
    <source>
        <dbReference type="EMBL" id="RQK79913.1"/>
    </source>
</evidence>
<dbReference type="RefSeq" id="WP_079889456.1">
    <property type="nucleotide sequence ID" value="NZ_CP015886.1"/>
</dbReference>
<sequence length="110" mass="12555">MATVYTLACDVIKNAKNNNPDLLKKARELFVGIAFLYSEEKVKKSELDNLLFTIEGFIKQGQVSQAVYESDLPPASKIMFDRVFQSELDTQDIANCILINLFMRNMEDNK</sequence>
<accession>A0A424FH72</accession>
<proteinExistence type="predicted"/>
<dbReference type="EMBL" id="NWZY01000007">
    <property type="protein sequence ID" value="RQK79913.1"/>
    <property type="molecule type" value="Genomic_DNA"/>
</dbReference>
<reference evidence="1 2" key="1">
    <citation type="submission" date="2017-09" db="EMBL/GenBank/DDBJ databases">
        <title>Phenotypic and genotypic characterization of Colombian isolates of Neisseria meningitidis recovered from invasive disease.</title>
        <authorList>
            <person name="Duarte C."/>
            <person name="Gabastou J.M."/>
            <person name="Moreno J."/>
        </authorList>
    </citation>
    <scope>NUCLEOTIDE SEQUENCE [LARGE SCALE GENOMIC DNA]</scope>
    <source>
        <strain evidence="1 2">INS-Nm1012</strain>
    </source>
</reference>
<evidence type="ECO:0000313" key="2">
    <source>
        <dbReference type="Proteomes" id="UP000283666"/>
    </source>
</evidence>
<organism evidence="1 2">
    <name type="scientific">Neisseria meningitidis</name>
    <dbReference type="NCBI Taxonomy" id="487"/>
    <lineage>
        <taxon>Bacteria</taxon>
        <taxon>Pseudomonadati</taxon>
        <taxon>Pseudomonadota</taxon>
        <taxon>Betaproteobacteria</taxon>
        <taxon>Neisseriales</taxon>
        <taxon>Neisseriaceae</taxon>
        <taxon>Neisseria</taxon>
    </lineage>
</organism>